<feature type="region of interest" description="Disordered" evidence="5">
    <location>
        <begin position="29"/>
        <end position="74"/>
    </location>
</feature>
<reference evidence="8" key="3">
    <citation type="submission" date="2025-08" db="UniProtKB">
        <authorList>
            <consortium name="RefSeq"/>
        </authorList>
    </citation>
    <scope>IDENTIFICATION</scope>
    <source>
        <tissue evidence="8">Whole organism</tissue>
    </source>
</reference>
<gene>
    <name evidence="8" type="primary">LOC108620942</name>
</gene>
<dbReference type="PANTHER" id="PTHR23041">
    <property type="entry name" value="RING FINGER DOMAIN-CONTAINING"/>
    <property type="match status" value="1"/>
</dbReference>
<dbReference type="InterPro" id="IPR047134">
    <property type="entry name" value="RNF4"/>
</dbReference>
<dbReference type="InterPro" id="IPR013083">
    <property type="entry name" value="Znf_RING/FYVE/PHD"/>
</dbReference>
<feature type="compositionally biased region" description="Low complexity" evidence="5">
    <location>
        <begin position="51"/>
        <end position="65"/>
    </location>
</feature>
<evidence type="ECO:0000259" key="6">
    <source>
        <dbReference type="PROSITE" id="PS50089"/>
    </source>
</evidence>
<evidence type="ECO:0000256" key="5">
    <source>
        <dbReference type="SAM" id="MobiDB-lite"/>
    </source>
</evidence>
<dbReference type="GeneID" id="108620942"/>
<evidence type="ECO:0000256" key="3">
    <source>
        <dbReference type="ARBA" id="ARBA00022833"/>
    </source>
</evidence>
<evidence type="ECO:0000256" key="1">
    <source>
        <dbReference type="ARBA" id="ARBA00022723"/>
    </source>
</evidence>
<dbReference type="SMART" id="SM00184">
    <property type="entry name" value="RING"/>
    <property type="match status" value="1"/>
</dbReference>
<dbReference type="PROSITE" id="PS00518">
    <property type="entry name" value="ZF_RING_1"/>
    <property type="match status" value="1"/>
</dbReference>
<evidence type="ECO:0000313" key="7">
    <source>
        <dbReference type="Proteomes" id="UP000694904"/>
    </source>
</evidence>
<keyword evidence="7" id="KW-1185">Reference proteome</keyword>
<sequence length="294" mass="32502">MSSFSDFSLSDSLTPATSAAVVSSPIFGLMENSSPENTVESNSSPENTIESNMTSDNSSSSFNRSPQEEPSTDTLDLTDDVLQEAADDSFQHDLIEAEIASIRLFCEEVDNNLTQIGLGPVGSNSTPRNPYARRNNRLTGRNEPEEVIDLSNLEFIPPRRSGRPRTPEAVIDLCTPEPCRRLPAFINLTDSSNEPTAVNRRRLYDNNPPAAAAEPDAGASSPKRECLDLDKSDSFREAYKCPVCLECVRTREPYSTKCGHIFCKHCIETAISTTHKCPLCNKRATKRSLFRIYL</sequence>
<keyword evidence="1" id="KW-0479">Metal-binding</keyword>
<dbReference type="RefSeq" id="XP_017873479.1">
    <property type="nucleotide sequence ID" value="XM_018017990.1"/>
</dbReference>
<dbReference type="Gene3D" id="3.30.40.10">
    <property type="entry name" value="Zinc/RING finger domain, C3HC4 (zinc finger)"/>
    <property type="match status" value="1"/>
</dbReference>
<dbReference type="Proteomes" id="UP000694904">
    <property type="component" value="Chromosome 2"/>
</dbReference>
<feature type="compositionally biased region" description="Polar residues" evidence="5">
    <location>
        <begin position="31"/>
        <end position="50"/>
    </location>
</feature>
<organism evidence="7 8">
    <name type="scientific">Drosophila arizonae</name>
    <name type="common">Fruit fly</name>
    <dbReference type="NCBI Taxonomy" id="7263"/>
    <lineage>
        <taxon>Eukaryota</taxon>
        <taxon>Metazoa</taxon>
        <taxon>Ecdysozoa</taxon>
        <taxon>Arthropoda</taxon>
        <taxon>Hexapoda</taxon>
        <taxon>Insecta</taxon>
        <taxon>Pterygota</taxon>
        <taxon>Neoptera</taxon>
        <taxon>Endopterygota</taxon>
        <taxon>Diptera</taxon>
        <taxon>Brachycera</taxon>
        <taxon>Muscomorpha</taxon>
        <taxon>Ephydroidea</taxon>
        <taxon>Drosophilidae</taxon>
        <taxon>Drosophila</taxon>
    </lineage>
</organism>
<dbReference type="PROSITE" id="PS50089">
    <property type="entry name" value="ZF_RING_2"/>
    <property type="match status" value="1"/>
</dbReference>
<evidence type="ECO:0000256" key="4">
    <source>
        <dbReference type="PROSITE-ProRule" id="PRU00175"/>
    </source>
</evidence>
<evidence type="ECO:0000256" key="2">
    <source>
        <dbReference type="ARBA" id="ARBA00022771"/>
    </source>
</evidence>
<name>A0ABM1Q1Z3_DROAR</name>
<protein>
    <submittedName>
        <fullName evidence="8">E3 ubiquitin-protein ligase complex slx8-rfp subunit slx8</fullName>
    </submittedName>
</protein>
<keyword evidence="2 4" id="KW-0863">Zinc-finger</keyword>
<feature type="domain" description="RING-type" evidence="6">
    <location>
        <begin position="241"/>
        <end position="281"/>
    </location>
</feature>
<dbReference type="InterPro" id="IPR001841">
    <property type="entry name" value="Znf_RING"/>
</dbReference>
<dbReference type="Pfam" id="PF13639">
    <property type="entry name" value="zf-RING_2"/>
    <property type="match status" value="1"/>
</dbReference>
<evidence type="ECO:0000313" key="8">
    <source>
        <dbReference type="RefSeq" id="XP_017873479.1"/>
    </source>
</evidence>
<keyword evidence="3" id="KW-0862">Zinc</keyword>
<reference evidence="7" key="1">
    <citation type="journal article" date="1997" name="Nucleic Acids Res.">
        <title>tRNAscan-SE: a program for improved detection of transfer RNA genes in genomic sequence.</title>
        <authorList>
            <person name="Lowe T.M."/>
            <person name="Eddy S.R."/>
        </authorList>
    </citation>
    <scope>NUCLEOTIDE SEQUENCE [LARGE SCALE GENOMIC DNA]</scope>
</reference>
<dbReference type="SUPFAM" id="SSF57850">
    <property type="entry name" value="RING/U-box"/>
    <property type="match status" value="1"/>
</dbReference>
<reference evidence="7" key="2">
    <citation type="journal article" date="2016" name="G3 (Bethesda)">
        <title>Genome Evolution in Three Species of Cactophilic Drosophila.</title>
        <authorList>
            <person name="Sanchez-Flores A."/>
            <person name="Penazola F."/>
            <person name="Carpinteyro-Ponce J."/>
            <person name="Nazario-Yepiz N."/>
            <person name="Abreu-Goodger C."/>
            <person name="Machado C.A."/>
            <person name="Markow T.A."/>
        </authorList>
    </citation>
    <scope>NUCLEOTIDE SEQUENCE [LARGE SCALE GENOMIC DNA]</scope>
</reference>
<accession>A0ABM1Q1Z3</accession>
<dbReference type="InterPro" id="IPR017907">
    <property type="entry name" value="Znf_RING_CS"/>
</dbReference>
<dbReference type="PANTHER" id="PTHR23041:SF78">
    <property type="entry name" value="E3 UBIQUITIN-PROTEIN LIGASE RNF4"/>
    <property type="match status" value="1"/>
</dbReference>
<proteinExistence type="predicted"/>